<proteinExistence type="predicted"/>
<gene>
    <name evidence="1" type="ORF">F1C12_09665</name>
</gene>
<reference evidence="2" key="1">
    <citation type="submission" date="2019-09" db="EMBL/GenBank/DDBJ databases">
        <title>Antimicrobial potential of Antarctic Bacteria.</title>
        <authorList>
            <person name="Benaud N."/>
            <person name="Edwards R.J."/>
            <person name="Ferrari B.C."/>
        </authorList>
    </citation>
    <scope>NUCLEOTIDE SEQUENCE [LARGE SCALE GENOMIC DNA]</scope>
    <source>
        <strain evidence="2">INR9</strain>
    </source>
</reference>
<dbReference type="RefSeq" id="WP_185278530.1">
    <property type="nucleotide sequence ID" value="NZ_CP043641.1"/>
</dbReference>
<evidence type="ECO:0000313" key="1">
    <source>
        <dbReference type="EMBL" id="QNE35369.1"/>
    </source>
</evidence>
<sequence length="134" mass="15300">MTELTSDREDFDGTNGRAKPVSTDEVLWVIDWIEANLPLETTYDVDRHDDSAKHDGGWYVGGLFRNGVEVVDVVEIPGWERARRAIERLAGSSLENIPQNPQGGYRHGPWTTWFIRVHDICARRPVIEAERDAR</sequence>
<accession>A0A7G6YA54</accession>
<evidence type="ECO:0000313" key="2">
    <source>
        <dbReference type="Proteomes" id="UP000515511"/>
    </source>
</evidence>
<dbReference type="AlphaFoldDB" id="A0A7G6YA54"/>
<name>A0A7G6YA54_9MICO</name>
<dbReference type="Proteomes" id="UP000515511">
    <property type="component" value="Chromosome"/>
</dbReference>
<dbReference type="EMBL" id="CP043641">
    <property type="protein sequence ID" value="QNE35369.1"/>
    <property type="molecule type" value="Genomic_DNA"/>
</dbReference>
<protein>
    <submittedName>
        <fullName evidence="1">Uncharacterized protein</fullName>
    </submittedName>
</protein>
<dbReference type="KEGG" id="lse:F1C12_09665"/>
<organism evidence="1 2">
    <name type="scientific">Leifsonia shinshuensis</name>
    <dbReference type="NCBI Taxonomy" id="150026"/>
    <lineage>
        <taxon>Bacteria</taxon>
        <taxon>Bacillati</taxon>
        <taxon>Actinomycetota</taxon>
        <taxon>Actinomycetes</taxon>
        <taxon>Micrococcales</taxon>
        <taxon>Microbacteriaceae</taxon>
        <taxon>Leifsonia</taxon>
    </lineage>
</organism>